<organism evidence="2 3">
    <name type="scientific">Xylaria bambusicola</name>
    <dbReference type="NCBI Taxonomy" id="326684"/>
    <lineage>
        <taxon>Eukaryota</taxon>
        <taxon>Fungi</taxon>
        <taxon>Dikarya</taxon>
        <taxon>Ascomycota</taxon>
        <taxon>Pezizomycotina</taxon>
        <taxon>Sordariomycetes</taxon>
        <taxon>Xylariomycetidae</taxon>
        <taxon>Xylariales</taxon>
        <taxon>Xylariaceae</taxon>
        <taxon>Xylaria</taxon>
    </lineage>
</organism>
<accession>A0AAN7Z0Q8</accession>
<protein>
    <submittedName>
        <fullName evidence="2">Uncharacterized protein</fullName>
    </submittedName>
</protein>
<dbReference type="PANTHER" id="PTHR37285:SF5">
    <property type="entry name" value="SPORE WALL MATURATION PROTEIN DIT1"/>
    <property type="match status" value="1"/>
</dbReference>
<dbReference type="GO" id="GO:0016491">
    <property type="term" value="F:oxidoreductase activity"/>
    <property type="evidence" value="ECO:0007669"/>
    <property type="project" value="UniProtKB-KW"/>
</dbReference>
<dbReference type="SUPFAM" id="SSF51197">
    <property type="entry name" value="Clavaminate synthase-like"/>
    <property type="match status" value="1"/>
</dbReference>
<comment type="caution">
    <text evidence="2">The sequence shown here is derived from an EMBL/GenBank/DDBJ whole genome shotgun (WGS) entry which is preliminary data.</text>
</comment>
<dbReference type="AlphaFoldDB" id="A0AAN7Z0Q8"/>
<dbReference type="Gene3D" id="3.60.130.10">
    <property type="entry name" value="Clavaminate synthase-like"/>
    <property type="match status" value="1"/>
</dbReference>
<dbReference type="InterPro" id="IPR042098">
    <property type="entry name" value="TauD-like_sf"/>
</dbReference>
<evidence type="ECO:0000313" key="3">
    <source>
        <dbReference type="Proteomes" id="UP001305414"/>
    </source>
</evidence>
<dbReference type="Proteomes" id="UP001305414">
    <property type="component" value="Unassembled WGS sequence"/>
</dbReference>
<name>A0AAN7Z0Q8_9PEZI</name>
<sequence>MDLTFEYLYPTGVMITAKDPYLSYSLKNVPMQKVSKLSTQYSPVILRGFKDTTDEKVYESKACELGRPASWMFGIKTSVKDSRGENPDLVTSIVTSNEAMSMHFDGFFFLVPKVQPDGTTKMVSSQPRYQYFSAITPSSQGSGYTLFASSPLLFKNLPAPHTLETLKGITWDCRHSSNWEEHMKGIDLVTPHPETGEDCLRYH</sequence>
<evidence type="ECO:0000256" key="1">
    <source>
        <dbReference type="ARBA" id="ARBA00023002"/>
    </source>
</evidence>
<reference evidence="2 3" key="1">
    <citation type="submission" date="2023-10" db="EMBL/GenBank/DDBJ databases">
        <title>Draft genome sequence of Xylaria bambusicola isolate GMP-LS, the root and basal stem rot pathogen of sugarcane in Indonesia.</title>
        <authorList>
            <person name="Selvaraj P."/>
            <person name="Muralishankar V."/>
            <person name="Muruganantham S."/>
            <person name="Sp S."/>
            <person name="Haryani S."/>
            <person name="Lau K.J.X."/>
            <person name="Naqvi N.I."/>
        </authorList>
    </citation>
    <scope>NUCLEOTIDE SEQUENCE [LARGE SCALE GENOMIC DNA]</scope>
    <source>
        <strain evidence="2">GMP-LS</strain>
    </source>
</reference>
<keyword evidence="1" id="KW-0560">Oxidoreductase</keyword>
<dbReference type="PANTHER" id="PTHR37285">
    <property type="entry name" value="SPORE WALL MATURATION PROTEIN DIT1"/>
    <property type="match status" value="1"/>
</dbReference>
<dbReference type="EMBL" id="JAWHQM010000026">
    <property type="protein sequence ID" value="KAK5632735.1"/>
    <property type="molecule type" value="Genomic_DNA"/>
</dbReference>
<keyword evidence="3" id="KW-1185">Reference proteome</keyword>
<dbReference type="InterPro" id="IPR007817">
    <property type="entry name" value="Isocyanide_synthase_DIT1"/>
</dbReference>
<evidence type="ECO:0000313" key="2">
    <source>
        <dbReference type="EMBL" id="KAK5632735.1"/>
    </source>
</evidence>
<proteinExistence type="predicted"/>
<gene>
    <name evidence="2" type="ORF">RRF57_008449</name>
</gene>